<dbReference type="Pfam" id="PF22692">
    <property type="entry name" value="LlgE_F_G_D1"/>
    <property type="match status" value="1"/>
</dbReference>
<dbReference type="InterPro" id="IPR020013">
    <property type="entry name" value="Flagellar_FlgE/F/G"/>
</dbReference>
<dbReference type="InterPro" id="IPR001444">
    <property type="entry name" value="Flag_bb_rod_N"/>
</dbReference>
<evidence type="ECO:0000259" key="7">
    <source>
        <dbReference type="Pfam" id="PF06429"/>
    </source>
</evidence>
<dbReference type="Gene3D" id="2.60.98.20">
    <property type="entry name" value="Flagellar hook protein FlgE"/>
    <property type="match status" value="1"/>
</dbReference>
<dbReference type="GO" id="GO:0071978">
    <property type="term" value="P:bacterial-type flagellum-dependent swarming motility"/>
    <property type="evidence" value="ECO:0007669"/>
    <property type="project" value="TreeGrafter"/>
</dbReference>
<dbReference type="Pfam" id="PF06429">
    <property type="entry name" value="Flg_bbr_C"/>
    <property type="match status" value="1"/>
</dbReference>
<evidence type="ECO:0000256" key="5">
    <source>
        <dbReference type="RuleBase" id="RU362116"/>
    </source>
</evidence>
<evidence type="ECO:0000256" key="2">
    <source>
        <dbReference type="ARBA" id="ARBA00009677"/>
    </source>
</evidence>
<dbReference type="PANTHER" id="PTHR30435">
    <property type="entry name" value="FLAGELLAR PROTEIN"/>
    <property type="match status" value="1"/>
</dbReference>
<dbReference type="RefSeq" id="WP_066239354.1">
    <property type="nucleotide sequence ID" value="NZ_LSGP01000013.1"/>
</dbReference>
<dbReference type="GO" id="GO:0009425">
    <property type="term" value="C:bacterial-type flagellum basal body"/>
    <property type="evidence" value="ECO:0007669"/>
    <property type="project" value="UniProtKB-SubCell"/>
</dbReference>
<dbReference type="NCBIfam" id="TIGR03506">
    <property type="entry name" value="FlgEFG_subfam"/>
    <property type="match status" value="2"/>
</dbReference>
<comment type="subcellular location">
    <subcellularLocation>
        <location evidence="1 5">Bacterial flagellum basal body</location>
    </subcellularLocation>
</comment>
<dbReference type="AlphaFoldDB" id="A0A154BUV5"/>
<keyword evidence="4 5" id="KW-0975">Bacterial flagellum</keyword>
<dbReference type="InterPro" id="IPR037058">
    <property type="entry name" value="Falgellar_hook_FlgE_sf"/>
</dbReference>
<dbReference type="PANTHER" id="PTHR30435:SF1">
    <property type="entry name" value="FLAGELLAR HOOK PROTEIN FLGE"/>
    <property type="match status" value="1"/>
</dbReference>
<evidence type="ECO:0000256" key="1">
    <source>
        <dbReference type="ARBA" id="ARBA00004117"/>
    </source>
</evidence>
<feature type="domain" description="Flagellar hook protein FlgE D2" evidence="8">
    <location>
        <begin position="266"/>
        <end position="433"/>
    </location>
</feature>
<dbReference type="STRING" id="1794912.AXX12_03930"/>
<dbReference type="OrthoDB" id="9804559at2"/>
<comment type="similarity">
    <text evidence="2 5">Belongs to the flagella basal body rod proteins family.</text>
</comment>
<evidence type="ECO:0000313" key="10">
    <source>
        <dbReference type="EMBL" id="KYZ77288.1"/>
    </source>
</evidence>
<dbReference type="EMBL" id="LSGP01000013">
    <property type="protein sequence ID" value="KYZ77288.1"/>
    <property type="molecule type" value="Genomic_DNA"/>
</dbReference>
<dbReference type="InterPro" id="IPR037925">
    <property type="entry name" value="FlgE/F/G-like"/>
</dbReference>
<dbReference type="InterPro" id="IPR053967">
    <property type="entry name" value="LlgE_F_G-like_D1"/>
</dbReference>
<comment type="function">
    <text evidence="5">A flexible structure which links the flagellar filament to the drive apparatus in the basal body.</text>
</comment>
<comment type="caution">
    <text evidence="10">The sequence shown here is derived from an EMBL/GenBank/DDBJ whole genome shotgun (WGS) entry which is preliminary data.</text>
</comment>
<dbReference type="SUPFAM" id="SSF117143">
    <property type="entry name" value="Flagellar hook protein flgE"/>
    <property type="match status" value="2"/>
</dbReference>
<evidence type="ECO:0000259" key="8">
    <source>
        <dbReference type="Pfam" id="PF07559"/>
    </source>
</evidence>
<accession>A0A154BUV5</accession>
<evidence type="ECO:0000259" key="6">
    <source>
        <dbReference type="Pfam" id="PF00460"/>
    </source>
</evidence>
<sequence length="553" mass="57220">MMRSLFSGVSGLKNHQTRMDVIGNNIANVNTVGFKSGQVQFQDVLSQTLQGSSAGGNGRGGTNPMQVGLGMGLASISTVFTDGSFQPTGKATDLSVQGQGFFVLSDDAAGLNKVYTRAGNFDFDAQGNFIVPGTGYLVQGWTADADGNITISGDTGPIKIPVGDSMKPKASQNMTFGNNLMATTPLGESVTESLKVYDSLGIAHQVQATFTRVGDKRWLYSMDVPDATGAIANRLGEITFKDNGIVDTISTVTPAAIPTAGITASAFQLNSTAGSVFTQPVTVFDASGNPHVYDIKFTNTGTTSPSNDWTYSITESGVKNATAVKSGVVKWDGIAANPYSFFASDGVTVDATGLGFTGPASTAISVTLPAPPTATVTTGGTFTSAIPYTTAAQADITFTASAGAAPVTLKLDMATLTQFGSATTMKILDQDGYAAGQLEAQVIDVNGIITGRYSNNQSRVLGQVAIANFNNPGGLTKSGESLFIQSANSGEAQIGASGTGGRGSLNPGSLEMSNVDLAQEFSNMIITQRGFQANSKIITTTDEMLQELANLKR</sequence>
<evidence type="ECO:0000256" key="3">
    <source>
        <dbReference type="ARBA" id="ARBA00019015"/>
    </source>
</evidence>
<evidence type="ECO:0000259" key="9">
    <source>
        <dbReference type="Pfam" id="PF22692"/>
    </source>
</evidence>
<dbReference type="GO" id="GO:0009424">
    <property type="term" value="C:bacterial-type flagellum hook"/>
    <property type="evidence" value="ECO:0007669"/>
    <property type="project" value="TreeGrafter"/>
</dbReference>
<evidence type="ECO:0000256" key="4">
    <source>
        <dbReference type="ARBA" id="ARBA00023143"/>
    </source>
</evidence>
<dbReference type="InterPro" id="IPR019776">
    <property type="entry name" value="Flagellar_basal_body_rod_CS"/>
</dbReference>
<organism evidence="10 11">
    <name type="scientific">Anaerosporomusa subterranea</name>
    <dbReference type="NCBI Taxonomy" id="1794912"/>
    <lineage>
        <taxon>Bacteria</taxon>
        <taxon>Bacillati</taxon>
        <taxon>Bacillota</taxon>
        <taxon>Negativicutes</taxon>
        <taxon>Acetonemataceae</taxon>
        <taxon>Anaerosporomusa</taxon>
    </lineage>
</organism>
<dbReference type="Pfam" id="PF07559">
    <property type="entry name" value="FlgE_D2"/>
    <property type="match status" value="2"/>
</dbReference>
<dbReference type="InterPro" id="IPR011491">
    <property type="entry name" value="FlgE_D2"/>
</dbReference>
<dbReference type="Pfam" id="PF00460">
    <property type="entry name" value="Flg_bb_rod"/>
    <property type="match status" value="1"/>
</dbReference>
<gene>
    <name evidence="10" type="ORF">AXX12_03930</name>
</gene>
<dbReference type="PROSITE" id="PS00588">
    <property type="entry name" value="FLAGELLA_BB_ROD"/>
    <property type="match status" value="1"/>
</dbReference>
<evidence type="ECO:0000313" key="11">
    <source>
        <dbReference type="Proteomes" id="UP000076268"/>
    </source>
</evidence>
<name>A0A154BUV5_ANASB</name>
<feature type="domain" description="Flagellar hook protein FlgE/F/G-like D1" evidence="9">
    <location>
        <begin position="96"/>
        <end position="160"/>
    </location>
</feature>
<dbReference type="InterPro" id="IPR010930">
    <property type="entry name" value="Flg_bb/hook_C_dom"/>
</dbReference>
<proteinExistence type="inferred from homology"/>
<dbReference type="Proteomes" id="UP000076268">
    <property type="component" value="Unassembled WGS sequence"/>
</dbReference>
<keyword evidence="11" id="KW-1185">Reference proteome</keyword>
<reference evidence="10 11" key="1">
    <citation type="submission" date="2016-02" db="EMBL/GenBank/DDBJ databases">
        <title>Anaerosporomusa subterraneum gen. nov., sp. nov., a spore-forming obligate anaerobe isolated from saprolite.</title>
        <authorList>
            <person name="Choi J.K."/>
            <person name="Shah M."/>
            <person name="Yee N."/>
        </authorList>
    </citation>
    <scope>NUCLEOTIDE SEQUENCE [LARGE SCALE GENOMIC DNA]</scope>
    <source>
        <strain evidence="10 11">RU4</strain>
    </source>
</reference>
<feature type="domain" description="Flagellar hook protein FlgE D2" evidence="8">
    <location>
        <begin position="191"/>
        <end position="264"/>
    </location>
</feature>
<dbReference type="GO" id="GO:0005829">
    <property type="term" value="C:cytosol"/>
    <property type="evidence" value="ECO:0007669"/>
    <property type="project" value="TreeGrafter"/>
</dbReference>
<feature type="domain" description="Flagellar basal body rod protein N-terminal" evidence="6">
    <location>
        <begin position="8"/>
        <end position="35"/>
    </location>
</feature>
<feature type="domain" description="Flagellar basal-body/hook protein C-terminal" evidence="7">
    <location>
        <begin position="507"/>
        <end position="551"/>
    </location>
</feature>
<protein>
    <recommendedName>
        <fullName evidence="3 5">Flagellar hook protein FlgE</fullName>
    </recommendedName>
</protein>